<dbReference type="Pfam" id="PF12799">
    <property type="entry name" value="LRR_4"/>
    <property type="match status" value="1"/>
</dbReference>
<protein>
    <submittedName>
        <fullName evidence="3">Leucine-rich repeat domain-containing protein</fullName>
    </submittedName>
</protein>
<dbReference type="InterPro" id="IPR032675">
    <property type="entry name" value="LRR_dom_sf"/>
</dbReference>
<accession>A0A7X1DSI5</accession>
<evidence type="ECO:0000313" key="4">
    <source>
        <dbReference type="Proteomes" id="UP000546244"/>
    </source>
</evidence>
<dbReference type="Gene3D" id="3.80.10.10">
    <property type="entry name" value="Ribonuclease Inhibitor"/>
    <property type="match status" value="1"/>
</dbReference>
<dbReference type="SUPFAM" id="SSF52058">
    <property type="entry name" value="L domain-like"/>
    <property type="match status" value="1"/>
</dbReference>
<keyword evidence="2" id="KW-0677">Repeat</keyword>
<name>A0A7X1DSI5_9LIST</name>
<dbReference type="RefSeq" id="WP_376698766.1">
    <property type="nucleotide sequence ID" value="NZ_JAARMV010000022.1"/>
</dbReference>
<dbReference type="EMBL" id="JAARMV010000022">
    <property type="protein sequence ID" value="MBC2373826.1"/>
    <property type="molecule type" value="Genomic_DNA"/>
</dbReference>
<keyword evidence="1" id="KW-0433">Leucine-rich repeat</keyword>
<comment type="caution">
    <text evidence="3">The sequence shown here is derived from an EMBL/GenBank/DDBJ whole genome shotgun (WGS) entry which is preliminary data.</text>
</comment>
<organism evidence="3 4">
    <name type="scientific">Listeria booriae</name>
    <dbReference type="NCBI Taxonomy" id="1552123"/>
    <lineage>
        <taxon>Bacteria</taxon>
        <taxon>Bacillati</taxon>
        <taxon>Bacillota</taxon>
        <taxon>Bacilli</taxon>
        <taxon>Bacillales</taxon>
        <taxon>Listeriaceae</taxon>
        <taxon>Listeria</taxon>
    </lineage>
</organism>
<reference evidence="3 4" key="1">
    <citation type="submission" date="2020-03" db="EMBL/GenBank/DDBJ databases">
        <title>Soil Listeria distribution.</title>
        <authorList>
            <person name="Liao J."/>
            <person name="Wiedmann M."/>
        </authorList>
    </citation>
    <scope>NUCLEOTIDE SEQUENCE [LARGE SCALE GENOMIC DNA]</scope>
    <source>
        <strain evidence="3 4">FSL L7-1850</strain>
    </source>
</reference>
<feature type="non-terminal residue" evidence="3">
    <location>
        <position position="181"/>
    </location>
</feature>
<gene>
    <name evidence="3" type="ORF">HBP98_17610</name>
</gene>
<evidence type="ECO:0000313" key="3">
    <source>
        <dbReference type="EMBL" id="MBC2373826.1"/>
    </source>
</evidence>
<proteinExistence type="predicted"/>
<evidence type="ECO:0000256" key="2">
    <source>
        <dbReference type="ARBA" id="ARBA00022737"/>
    </source>
</evidence>
<dbReference type="Proteomes" id="UP000546244">
    <property type="component" value="Unassembled WGS sequence"/>
</dbReference>
<sequence>MKKRKRWKKRAAVVLTVSCVVFTLDVPVGMVPMLSSHTVAETTDQEPVLFLDQNLEWEIRDTLHIYGTPITQGVMKQLTDLRLNRGRTISNLEGLQYATNLQTLIANGGLGNDIRDISPLAHLTKLDFLNLTGNEHLSDVRALATMTGLKIVRASECAIQQVPDLSALKQLEILSMIRNQI</sequence>
<dbReference type="InterPro" id="IPR025875">
    <property type="entry name" value="Leu-rich_rpt_4"/>
</dbReference>
<dbReference type="AlphaFoldDB" id="A0A7X1DSI5"/>
<evidence type="ECO:0000256" key="1">
    <source>
        <dbReference type="ARBA" id="ARBA00022614"/>
    </source>
</evidence>